<protein>
    <submittedName>
        <fullName evidence="1">Uncharacterized protein</fullName>
    </submittedName>
</protein>
<evidence type="ECO:0000313" key="2">
    <source>
        <dbReference type="Proteomes" id="UP000297452"/>
    </source>
</evidence>
<name>A0A4Z1IJU7_9HELO</name>
<dbReference type="Proteomes" id="UP000297452">
    <property type="component" value="Unassembled WGS sequence"/>
</dbReference>
<reference evidence="1 2" key="1">
    <citation type="submission" date="2017-12" db="EMBL/GenBank/DDBJ databases">
        <title>Comparative genomics of Botrytis spp.</title>
        <authorList>
            <person name="Valero-Jimenez C.A."/>
            <person name="Tapia P."/>
            <person name="Veloso J."/>
            <person name="Silva-Moreno E."/>
            <person name="Staats M."/>
            <person name="Valdes J.H."/>
            <person name="Van Kan J.A.L."/>
        </authorList>
    </citation>
    <scope>NUCLEOTIDE SEQUENCE [LARGE SCALE GENOMIC DNA]</scope>
    <source>
        <strain evidence="1 2">MUCL2120</strain>
    </source>
</reference>
<accession>A0A4Z1IJU7</accession>
<organism evidence="1 2">
    <name type="scientific">Botryotinia narcissicola</name>
    <dbReference type="NCBI Taxonomy" id="278944"/>
    <lineage>
        <taxon>Eukaryota</taxon>
        <taxon>Fungi</taxon>
        <taxon>Dikarya</taxon>
        <taxon>Ascomycota</taxon>
        <taxon>Pezizomycotina</taxon>
        <taxon>Leotiomycetes</taxon>
        <taxon>Helotiales</taxon>
        <taxon>Sclerotiniaceae</taxon>
        <taxon>Botryotinia</taxon>
    </lineage>
</organism>
<keyword evidence="2" id="KW-1185">Reference proteome</keyword>
<evidence type="ECO:0000313" key="1">
    <source>
        <dbReference type="EMBL" id="TGO56943.1"/>
    </source>
</evidence>
<comment type="caution">
    <text evidence="1">The sequence shown here is derived from an EMBL/GenBank/DDBJ whole genome shotgun (WGS) entry which is preliminary data.</text>
</comment>
<dbReference type="EMBL" id="PQXJ01000212">
    <property type="protein sequence ID" value="TGO56943.1"/>
    <property type="molecule type" value="Genomic_DNA"/>
</dbReference>
<gene>
    <name evidence="1" type="ORF">BOTNAR_0212g00200</name>
</gene>
<proteinExistence type="predicted"/>
<dbReference type="OrthoDB" id="3546711at2759"/>
<dbReference type="AlphaFoldDB" id="A0A4Z1IJU7"/>
<sequence>MLVDDVETVIRTYPPLLRRVQDVRIHIGFPTHKTEGSINERQRDNLGLLRRLTEVITTSFPSLELPSIGKLEVYLHANNLSSEDLEALMPIFHMNVALKTLFEVGYKERANFTIGGRDREGHRMNFEKRKR</sequence>